<evidence type="ECO:0000313" key="1">
    <source>
        <dbReference type="EMBL" id="GJT41946.1"/>
    </source>
</evidence>
<name>A0ABQ5DRZ4_9ASTR</name>
<organism evidence="1 2">
    <name type="scientific">Tanacetum coccineum</name>
    <dbReference type="NCBI Taxonomy" id="301880"/>
    <lineage>
        <taxon>Eukaryota</taxon>
        <taxon>Viridiplantae</taxon>
        <taxon>Streptophyta</taxon>
        <taxon>Embryophyta</taxon>
        <taxon>Tracheophyta</taxon>
        <taxon>Spermatophyta</taxon>
        <taxon>Magnoliopsida</taxon>
        <taxon>eudicotyledons</taxon>
        <taxon>Gunneridae</taxon>
        <taxon>Pentapetalae</taxon>
        <taxon>asterids</taxon>
        <taxon>campanulids</taxon>
        <taxon>Asterales</taxon>
        <taxon>Asteraceae</taxon>
        <taxon>Asteroideae</taxon>
        <taxon>Anthemideae</taxon>
        <taxon>Anthemidinae</taxon>
        <taxon>Tanacetum</taxon>
    </lineage>
</organism>
<keyword evidence="2" id="KW-1185">Reference proteome</keyword>
<gene>
    <name evidence="1" type="ORF">Tco_0941811</name>
</gene>
<reference evidence="1" key="2">
    <citation type="submission" date="2022-01" db="EMBL/GenBank/DDBJ databases">
        <authorList>
            <person name="Yamashiro T."/>
            <person name="Shiraishi A."/>
            <person name="Satake H."/>
            <person name="Nakayama K."/>
        </authorList>
    </citation>
    <scope>NUCLEOTIDE SEQUENCE</scope>
</reference>
<evidence type="ECO:0000313" key="2">
    <source>
        <dbReference type="Proteomes" id="UP001151760"/>
    </source>
</evidence>
<sequence length="68" mass="8151">MLSALRRSDKENKQVRLVLMKPEVHVKMEIPRSSKVKFITVCSYSINEYDDMMKARMYVIQDFRYSDT</sequence>
<protein>
    <submittedName>
        <fullName evidence="1">Uncharacterized protein</fullName>
    </submittedName>
</protein>
<dbReference type="Proteomes" id="UP001151760">
    <property type="component" value="Unassembled WGS sequence"/>
</dbReference>
<dbReference type="EMBL" id="BQNB010015603">
    <property type="protein sequence ID" value="GJT41946.1"/>
    <property type="molecule type" value="Genomic_DNA"/>
</dbReference>
<accession>A0ABQ5DRZ4</accession>
<proteinExistence type="predicted"/>
<comment type="caution">
    <text evidence="1">The sequence shown here is derived from an EMBL/GenBank/DDBJ whole genome shotgun (WGS) entry which is preliminary data.</text>
</comment>
<reference evidence="1" key="1">
    <citation type="journal article" date="2022" name="Int. J. Mol. Sci.">
        <title>Draft Genome of Tanacetum Coccineum: Genomic Comparison of Closely Related Tanacetum-Family Plants.</title>
        <authorList>
            <person name="Yamashiro T."/>
            <person name="Shiraishi A."/>
            <person name="Nakayama K."/>
            <person name="Satake H."/>
        </authorList>
    </citation>
    <scope>NUCLEOTIDE SEQUENCE</scope>
</reference>